<protein>
    <submittedName>
        <fullName evidence="3">DUF4468 domain-containing protein</fullName>
    </submittedName>
</protein>
<dbReference type="EMBL" id="JAPWGM010000006">
    <property type="protein sequence ID" value="MCZ4245691.1"/>
    <property type="molecule type" value="Genomic_DNA"/>
</dbReference>
<dbReference type="Pfam" id="PF14730">
    <property type="entry name" value="DUF4468"/>
    <property type="match status" value="1"/>
</dbReference>
<dbReference type="RefSeq" id="WP_269428739.1">
    <property type="nucleotide sequence ID" value="NZ_JAPWGM010000006.1"/>
</dbReference>
<proteinExistence type="predicted"/>
<sequence>MKYLSAAVLAFIFFNVSAQQKQFPLDERGKYIYYEVVNAKSLTKDSLMDRADVFINKLYAKNIKQESKTDTSIISKGKMIIDKTLLVASHPSGEVNYNFTVEVRDGKYRFWLTDFEFIPYQRDRYGNYVATTPMGTALEKTPGKLNAGVWKDIVASAYAKTVKFAEEFKKVLETGLKEKTKKKTEAVSTKNW</sequence>
<comment type="caution">
    <text evidence="3">The sequence shown here is derived from an EMBL/GenBank/DDBJ whole genome shotgun (WGS) entry which is preliminary data.</text>
</comment>
<feature type="chain" id="PRO_5046429467" evidence="1">
    <location>
        <begin position="19"/>
        <end position="192"/>
    </location>
</feature>
<evidence type="ECO:0000256" key="1">
    <source>
        <dbReference type="SAM" id="SignalP"/>
    </source>
</evidence>
<accession>A0ABT4LCP5</accession>
<reference evidence="3" key="1">
    <citation type="submission" date="2022-12" db="EMBL/GenBank/DDBJ databases">
        <title>Genome sequence of HCMS5-2.</title>
        <authorList>
            <person name="Woo H."/>
        </authorList>
    </citation>
    <scope>NUCLEOTIDE SEQUENCE</scope>
    <source>
        <strain evidence="3">HCMS5-2</strain>
    </source>
</reference>
<dbReference type="InterPro" id="IPR027823">
    <property type="entry name" value="DUF4468"/>
</dbReference>
<evidence type="ECO:0000313" key="4">
    <source>
        <dbReference type="Proteomes" id="UP001144347"/>
    </source>
</evidence>
<dbReference type="Proteomes" id="UP001144347">
    <property type="component" value="Unassembled WGS sequence"/>
</dbReference>
<name>A0ABT4LCP5_9SPHI</name>
<gene>
    <name evidence="3" type="ORF">O0955_16900</name>
</gene>
<organism evidence="3 4">
    <name type="scientific">Pedobacter punctiformis</name>
    <dbReference type="NCBI Taxonomy" id="3004097"/>
    <lineage>
        <taxon>Bacteria</taxon>
        <taxon>Pseudomonadati</taxon>
        <taxon>Bacteroidota</taxon>
        <taxon>Sphingobacteriia</taxon>
        <taxon>Sphingobacteriales</taxon>
        <taxon>Sphingobacteriaceae</taxon>
        <taxon>Pedobacter</taxon>
    </lineage>
</organism>
<keyword evidence="1" id="KW-0732">Signal</keyword>
<evidence type="ECO:0000313" key="3">
    <source>
        <dbReference type="EMBL" id="MCZ4245691.1"/>
    </source>
</evidence>
<feature type="domain" description="DUF4468" evidence="2">
    <location>
        <begin position="33"/>
        <end position="117"/>
    </location>
</feature>
<evidence type="ECO:0000259" key="2">
    <source>
        <dbReference type="Pfam" id="PF14730"/>
    </source>
</evidence>
<feature type="signal peptide" evidence="1">
    <location>
        <begin position="1"/>
        <end position="18"/>
    </location>
</feature>
<keyword evidence="4" id="KW-1185">Reference proteome</keyword>
<dbReference type="Gene3D" id="3.30.530.80">
    <property type="match status" value="1"/>
</dbReference>